<feature type="region of interest" description="Disordered" evidence="1">
    <location>
        <begin position="63"/>
        <end position="94"/>
    </location>
</feature>
<feature type="compositionally biased region" description="Low complexity" evidence="1">
    <location>
        <begin position="73"/>
        <end position="85"/>
    </location>
</feature>
<proteinExistence type="predicted"/>
<sequence>MHEQRSTASAPFIFSPTLSTTSPSLEPYRRWRRNAVVTVPAYFNDSRRQVRGRCPGLSTSYLVSNDAGPFQPSPTTSKLTTTPEASDPPPTRLDLHRVQRRPIPAIRPDTTTMLKKAASSRTRSPVTTCASSSARTAHPYRGQPRHRNLWAGGGCPLSFGVSFALPLPLRLDFASDAGDPSFLCMLQFPTGNRMPLIFACAAAVVTLSD</sequence>
<protein>
    <submittedName>
        <fullName evidence="2">Uncharacterized protein</fullName>
    </submittedName>
</protein>
<feature type="compositionally biased region" description="Polar residues" evidence="1">
    <location>
        <begin position="113"/>
        <end position="135"/>
    </location>
</feature>
<evidence type="ECO:0000256" key="1">
    <source>
        <dbReference type="SAM" id="MobiDB-lite"/>
    </source>
</evidence>
<gene>
    <name evidence="2" type="ORF">DFP72DRAFT_1067788</name>
</gene>
<name>A0A8H6M546_9AGAR</name>
<comment type="caution">
    <text evidence="2">The sequence shown here is derived from an EMBL/GenBank/DDBJ whole genome shotgun (WGS) entry which is preliminary data.</text>
</comment>
<reference evidence="2 3" key="1">
    <citation type="submission" date="2020-07" db="EMBL/GenBank/DDBJ databases">
        <title>Comparative genomics of pyrophilous fungi reveals a link between fire events and developmental genes.</title>
        <authorList>
            <consortium name="DOE Joint Genome Institute"/>
            <person name="Steindorff A.S."/>
            <person name="Carver A."/>
            <person name="Calhoun S."/>
            <person name="Stillman K."/>
            <person name="Liu H."/>
            <person name="Lipzen A."/>
            <person name="Pangilinan J."/>
            <person name="Labutti K."/>
            <person name="Bruns T.D."/>
            <person name="Grigoriev I.V."/>
        </authorList>
    </citation>
    <scope>NUCLEOTIDE SEQUENCE [LARGE SCALE GENOMIC DNA]</scope>
    <source>
        <strain evidence="2 3">CBS 144469</strain>
    </source>
</reference>
<dbReference type="EMBL" id="JACGCI010000031">
    <property type="protein sequence ID" value="KAF6755060.1"/>
    <property type="molecule type" value="Genomic_DNA"/>
</dbReference>
<evidence type="ECO:0000313" key="2">
    <source>
        <dbReference type="EMBL" id="KAF6755060.1"/>
    </source>
</evidence>
<evidence type="ECO:0000313" key="3">
    <source>
        <dbReference type="Proteomes" id="UP000521943"/>
    </source>
</evidence>
<dbReference type="AlphaFoldDB" id="A0A8H6M546"/>
<organism evidence="2 3">
    <name type="scientific">Ephemerocybe angulata</name>
    <dbReference type="NCBI Taxonomy" id="980116"/>
    <lineage>
        <taxon>Eukaryota</taxon>
        <taxon>Fungi</taxon>
        <taxon>Dikarya</taxon>
        <taxon>Basidiomycota</taxon>
        <taxon>Agaricomycotina</taxon>
        <taxon>Agaricomycetes</taxon>
        <taxon>Agaricomycetidae</taxon>
        <taxon>Agaricales</taxon>
        <taxon>Agaricineae</taxon>
        <taxon>Psathyrellaceae</taxon>
        <taxon>Ephemerocybe</taxon>
    </lineage>
</organism>
<keyword evidence="3" id="KW-1185">Reference proteome</keyword>
<feature type="region of interest" description="Disordered" evidence="1">
    <location>
        <begin position="113"/>
        <end position="141"/>
    </location>
</feature>
<accession>A0A8H6M546</accession>
<dbReference type="Proteomes" id="UP000521943">
    <property type="component" value="Unassembled WGS sequence"/>
</dbReference>